<protein>
    <recommendedName>
        <fullName evidence="4 17">Undecaprenyl-diphosphatase</fullName>
        <ecNumber evidence="3 17">3.6.1.27</ecNumber>
    </recommendedName>
    <alternativeName>
        <fullName evidence="15 17">Bacitracin resistance protein</fullName>
    </alternativeName>
    <alternativeName>
        <fullName evidence="14 17">Undecaprenyl pyrophosphate phosphatase</fullName>
    </alternativeName>
</protein>
<dbReference type="Proteomes" id="UP000287872">
    <property type="component" value="Unassembled WGS sequence"/>
</dbReference>
<dbReference type="GO" id="GO:0046677">
    <property type="term" value="P:response to antibiotic"/>
    <property type="evidence" value="ECO:0007669"/>
    <property type="project" value="UniProtKB-UniRule"/>
</dbReference>
<accession>A0A401UPJ3</accession>
<gene>
    <name evidence="17 18" type="primary">uppP</name>
    <name evidence="18" type="ORF">Ctaglu_30820</name>
</gene>
<dbReference type="GO" id="GO:0071555">
    <property type="term" value="P:cell wall organization"/>
    <property type="evidence" value="ECO:0007669"/>
    <property type="project" value="UniProtKB-KW"/>
</dbReference>
<evidence type="ECO:0000256" key="6">
    <source>
        <dbReference type="ARBA" id="ARBA00022692"/>
    </source>
</evidence>
<dbReference type="AlphaFoldDB" id="A0A401UPJ3"/>
<dbReference type="OrthoDB" id="9808289at2"/>
<dbReference type="PANTHER" id="PTHR30622:SF4">
    <property type="entry name" value="UNDECAPRENYL-DIPHOSPHATASE"/>
    <property type="match status" value="1"/>
</dbReference>
<dbReference type="HAMAP" id="MF_01006">
    <property type="entry name" value="Undec_diphosphatase"/>
    <property type="match status" value="1"/>
</dbReference>
<dbReference type="Pfam" id="PF02673">
    <property type="entry name" value="BacA"/>
    <property type="match status" value="1"/>
</dbReference>
<evidence type="ECO:0000256" key="14">
    <source>
        <dbReference type="ARBA" id="ARBA00032707"/>
    </source>
</evidence>
<evidence type="ECO:0000256" key="13">
    <source>
        <dbReference type="ARBA" id="ARBA00023316"/>
    </source>
</evidence>
<evidence type="ECO:0000256" key="8">
    <source>
        <dbReference type="ARBA" id="ARBA00022960"/>
    </source>
</evidence>
<comment type="miscellaneous">
    <text evidence="17">Bacitracin is thought to be involved in the inhibition of peptidoglycan synthesis by sequestering undecaprenyl diphosphate, thereby reducing the pool of lipid carrier available.</text>
</comment>
<evidence type="ECO:0000256" key="10">
    <source>
        <dbReference type="ARBA" id="ARBA00022989"/>
    </source>
</evidence>
<feature type="transmembrane region" description="Helical" evidence="17">
    <location>
        <begin position="7"/>
        <end position="34"/>
    </location>
</feature>
<evidence type="ECO:0000256" key="3">
    <source>
        <dbReference type="ARBA" id="ARBA00012374"/>
    </source>
</evidence>
<comment type="subcellular location">
    <subcellularLocation>
        <location evidence="1 17">Cell membrane</location>
        <topology evidence="1 17">Multi-pass membrane protein</topology>
    </subcellularLocation>
</comment>
<dbReference type="RefSeq" id="WP_125003298.1">
    <property type="nucleotide sequence ID" value="NZ_BHYK01000018.1"/>
</dbReference>
<dbReference type="NCBIfam" id="TIGR00753">
    <property type="entry name" value="undec_PP_bacA"/>
    <property type="match status" value="1"/>
</dbReference>
<comment type="caution">
    <text evidence="18">The sequence shown here is derived from an EMBL/GenBank/DDBJ whole genome shotgun (WGS) entry which is preliminary data.</text>
</comment>
<keyword evidence="9 17" id="KW-0573">Peptidoglycan synthesis</keyword>
<evidence type="ECO:0000256" key="11">
    <source>
        <dbReference type="ARBA" id="ARBA00023136"/>
    </source>
</evidence>
<comment type="similarity">
    <text evidence="2 17">Belongs to the UppP family.</text>
</comment>
<comment type="catalytic activity">
    <reaction evidence="16 17">
        <text>di-trans,octa-cis-undecaprenyl diphosphate + H2O = di-trans,octa-cis-undecaprenyl phosphate + phosphate + H(+)</text>
        <dbReference type="Rhea" id="RHEA:28094"/>
        <dbReference type="ChEBI" id="CHEBI:15377"/>
        <dbReference type="ChEBI" id="CHEBI:15378"/>
        <dbReference type="ChEBI" id="CHEBI:43474"/>
        <dbReference type="ChEBI" id="CHEBI:58405"/>
        <dbReference type="ChEBI" id="CHEBI:60392"/>
        <dbReference type="EC" id="3.6.1.27"/>
    </reaction>
</comment>
<feature type="transmembrane region" description="Helical" evidence="17">
    <location>
        <begin position="212"/>
        <end position="233"/>
    </location>
</feature>
<keyword evidence="12 17" id="KW-0046">Antibiotic resistance</keyword>
<proteinExistence type="inferred from homology"/>
<keyword evidence="7 17" id="KW-0378">Hydrolase</keyword>
<keyword evidence="11 17" id="KW-0472">Membrane</keyword>
<feature type="transmembrane region" description="Helical" evidence="17">
    <location>
        <begin position="178"/>
        <end position="200"/>
    </location>
</feature>
<evidence type="ECO:0000256" key="16">
    <source>
        <dbReference type="ARBA" id="ARBA00047594"/>
    </source>
</evidence>
<evidence type="ECO:0000256" key="7">
    <source>
        <dbReference type="ARBA" id="ARBA00022801"/>
    </source>
</evidence>
<sequence length="262" mass="28820">MNILQAIVYGIVQGIGEFLPISSTAHLVLIPWIFGWNDPGVAFDVALHLGTSAAVILFFWKDWIKLINAGIRKPKSKDGMLFWLLVLATIPGGLFGVLLDKYMEVFRNPALIGVTLIILGIILYYADKNSDEKIKLEDIGLKRSLIVGISQIFAIIPGVSRSGITMSAGRYLGMEREAIAKFTFLLSTPIIIGDALYHATKMGTVTIDKTPFIVAVLTAAVVGFLSIKFLLNYLKTKGFGVFSIYRFVLGVVVIVTYFARLK</sequence>
<keyword evidence="10 17" id="KW-1133">Transmembrane helix</keyword>
<keyword evidence="6 17" id="KW-0812">Transmembrane</keyword>
<comment type="function">
    <text evidence="17">Catalyzes the dephosphorylation of undecaprenyl diphosphate (UPP). Confers resistance to bacitracin.</text>
</comment>
<feature type="transmembrane region" description="Helical" evidence="17">
    <location>
        <begin position="239"/>
        <end position="259"/>
    </location>
</feature>
<evidence type="ECO:0000256" key="9">
    <source>
        <dbReference type="ARBA" id="ARBA00022984"/>
    </source>
</evidence>
<evidence type="ECO:0000256" key="12">
    <source>
        <dbReference type="ARBA" id="ARBA00023251"/>
    </source>
</evidence>
<evidence type="ECO:0000256" key="1">
    <source>
        <dbReference type="ARBA" id="ARBA00004651"/>
    </source>
</evidence>
<keyword evidence="5 17" id="KW-1003">Cell membrane</keyword>
<feature type="transmembrane region" description="Helical" evidence="17">
    <location>
        <begin position="81"/>
        <end position="99"/>
    </location>
</feature>
<keyword evidence="19" id="KW-1185">Reference proteome</keyword>
<keyword evidence="13 17" id="KW-0961">Cell wall biogenesis/degradation</keyword>
<evidence type="ECO:0000256" key="17">
    <source>
        <dbReference type="HAMAP-Rule" id="MF_01006"/>
    </source>
</evidence>
<dbReference type="EMBL" id="BHYK01000018">
    <property type="protein sequence ID" value="GCD11459.1"/>
    <property type="molecule type" value="Genomic_DNA"/>
</dbReference>
<feature type="transmembrane region" description="Helical" evidence="17">
    <location>
        <begin position="40"/>
        <end position="60"/>
    </location>
</feature>
<name>A0A401UPJ3_9CLOT</name>
<dbReference type="PANTHER" id="PTHR30622">
    <property type="entry name" value="UNDECAPRENYL-DIPHOSPHATASE"/>
    <property type="match status" value="1"/>
</dbReference>
<evidence type="ECO:0000256" key="4">
    <source>
        <dbReference type="ARBA" id="ARBA00021581"/>
    </source>
</evidence>
<dbReference type="GO" id="GO:0050380">
    <property type="term" value="F:undecaprenyl-diphosphatase activity"/>
    <property type="evidence" value="ECO:0007669"/>
    <property type="project" value="UniProtKB-UniRule"/>
</dbReference>
<dbReference type="GO" id="GO:0009252">
    <property type="term" value="P:peptidoglycan biosynthetic process"/>
    <property type="evidence" value="ECO:0007669"/>
    <property type="project" value="UniProtKB-KW"/>
</dbReference>
<feature type="transmembrane region" description="Helical" evidence="17">
    <location>
        <begin position="105"/>
        <end position="125"/>
    </location>
</feature>
<dbReference type="GO" id="GO:0005886">
    <property type="term" value="C:plasma membrane"/>
    <property type="evidence" value="ECO:0007669"/>
    <property type="project" value="UniProtKB-SubCell"/>
</dbReference>
<evidence type="ECO:0000313" key="19">
    <source>
        <dbReference type="Proteomes" id="UP000287872"/>
    </source>
</evidence>
<evidence type="ECO:0000256" key="5">
    <source>
        <dbReference type="ARBA" id="ARBA00022475"/>
    </source>
</evidence>
<reference evidence="18 19" key="1">
    <citation type="submission" date="2018-11" db="EMBL/GenBank/DDBJ databases">
        <title>Genome sequencing and assembly of Clostridium tagluense strain A121.</title>
        <authorList>
            <person name="Murakami T."/>
            <person name="Segawa T."/>
            <person name="Shcherbakova V.A."/>
            <person name="Mori H."/>
            <person name="Yoshimura Y."/>
        </authorList>
    </citation>
    <scope>NUCLEOTIDE SEQUENCE [LARGE SCALE GENOMIC DNA]</scope>
    <source>
        <strain evidence="18 19">A121</strain>
    </source>
</reference>
<organism evidence="18 19">
    <name type="scientific">Clostridium tagluense</name>
    <dbReference type="NCBI Taxonomy" id="360422"/>
    <lineage>
        <taxon>Bacteria</taxon>
        <taxon>Bacillati</taxon>
        <taxon>Bacillota</taxon>
        <taxon>Clostridia</taxon>
        <taxon>Eubacteriales</taxon>
        <taxon>Clostridiaceae</taxon>
        <taxon>Clostridium</taxon>
    </lineage>
</organism>
<evidence type="ECO:0000313" key="18">
    <source>
        <dbReference type="EMBL" id="GCD11459.1"/>
    </source>
</evidence>
<dbReference type="InterPro" id="IPR003824">
    <property type="entry name" value="UppP"/>
</dbReference>
<dbReference type="GO" id="GO:0008360">
    <property type="term" value="P:regulation of cell shape"/>
    <property type="evidence" value="ECO:0007669"/>
    <property type="project" value="UniProtKB-KW"/>
</dbReference>
<keyword evidence="8 17" id="KW-0133">Cell shape</keyword>
<evidence type="ECO:0000256" key="15">
    <source>
        <dbReference type="ARBA" id="ARBA00032932"/>
    </source>
</evidence>
<dbReference type="EC" id="3.6.1.27" evidence="3 17"/>
<evidence type="ECO:0000256" key="2">
    <source>
        <dbReference type="ARBA" id="ARBA00010621"/>
    </source>
</evidence>